<feature type="non-terminal residue" evidence="3">
    <location>
        <position position="1"/>
    </location>
</feature>
<evidence type="ECO:0000313" key="5">
    <source>
        <dbReference type="Proteomes" id="UP000014760"/>
    </source>
</evidence>
<dbReference type="EMBL" id="AMQN01030509">
    <property type="status" value="NOT_ANNOTATED_CDS"/>
    <property type="molecule type" value="Genomic_DNA"/>
</dbReference>
<name>R7TLH1_CAPTE</name>
<evidence type="ECO:0000256" key="1">
    <source>
        <dbReference type="SAM" id="MobiDB-lite"/>
    </source>
</evidence>
<evidence type="ECO:0000313" key="3">
    <source>
        <dbReference type="EMBL" id="ELT92396.1"/>
    </source>
</evidence>
<dbReference type="InterPro" id="IPR013642">
    <property type="entry name" value="CLCA_N"/>
</dbReference>
<evidence type="ECO:0000313" key="4">
    <source>
        <dbReference type="EnsemblMetazoa" id="CapteP208582"/>
    </source>
</evidence>
<protein>
    <recommendedName>
        <fullName evidence="2">Calcium-activated chloride channel N-terminal domain-containing protein</fullName>
    </recommendedName>
</protein>
<dbReference type="InterPro" id="IPR051266">
    <property type="entry name" value="CLCR"/>
</dbReference>
<gene>
    <name evidence="3" type="ORF">CAPTEDRAFT_208582</name>
</gene>
<dbReference type="Gene3D" id="3.40.50.410">
    <property type="entry name" value="von Willebrand factor, type A domain"/>
    <property type="match status" value="1"/>
</dbReference>
<reference evidence="5" key="1">
    <citation type="submission" date="2012-12" db="EMBL/GenBank/DDBJ databases">
        <authorList>
            <person name="Hellsten U."/>
            <person name="Grimwood J."/>
            <person name="Chapman J.A."/>
            <person name="Shapiro H."/>
            <person name="Aerts A."/>
            <person name="Otillar R.P."/>
            <person name="Terry A.Y."/>
            <person name="Boore J.L."/>
            <person name="Simakov O."/>
            <person name="Marletaz F."/>
            <person name="Cho S.-J."/>
            <person name="Edsinger-Gonzales E."/>
            <person name="Havlak P."/>
            <person name="Kuo D.-H."/>
            <person name="Larsson T."/>
            <person name="Lv J."/>
            <person name="Arendt D."/>
            <person name="Savage R."/>
            <person name="Osoegawa K."/>
            <person name="de Jong P."/>
            <person name="Lindberg D.R."/>
            <person name="Seaver E.C."/>
            <person name="Weisblat D.A."/>
            <person name="Putnam N.H."/>
            <person name="Grigoriev I.V."/>
            <person name="Rokhsar D.S."/>
        </authorList>
    </citation>
    <scope>NUCLEOTIDE SEQUENCE</scope>
    <source>
        <strain evidence="5">I ESC-2004</strain>
    </source>
</reference>
<dbReference type="AlphaFoldDB" id="R7TLH1"/>
<dbReference type="EnsemblMetazoa" id="CapteT208582">
    <property type="protein sequence ID" value="CapteP208582"/>
    <property type="gene ID" value="CapteG208582"/>
</dbReference>
<dbReference type="InterPro" id="IPR036465">
    <property type="entry name" value="vWFA_dom_sf"/>
</dbReference>
<feature type="domain" description="Calcium-activated chloride channel N-terminal" evidence="2">
    <location>
        <begin position="10"/>
        <end position="45"/>
    </location>
</feature>
<dbReference type="EMBL" id="KB310145">
    <property type="protein sequence ID" value="ELT92396.1"/>
    <property type="molecule type" value="Genomic_DNA"/>
</dbReference>
<dbReference type="CDD" id="cd00198">
    <property type="entry name" value="vWFA"/>
    <property type="match status" value="1"/>
</dbReference>
<organism evidence="3">
    <name type="scientific">Capitella teleta</name>
    <name type="common">Polychaete worm</name>
    <dbReference type="NCBI Taxonomy" id="283909"/>
    <lineage>
        <taxon>Eukaryota</taxon>
        <taxon>Metazoa</taxon>
        <taxon>Spiralia</taxon>
        <taxon>Lophotrochozoa</taxon>
        <taxon>Annelida</taxon>
        <taxon>Polychaeta</taxon>
        <taxon>Sedentaria</taxon>
        <taxon>Scolecida</taxon>
        <taxon>Capitellidae</taxon>
        <taxon>Capitella</taxon>
    </lineage>
</organism>
<sequence>FCDDDPNNAKTKHNPDAVTQHNKQCNGRSVWDVINSHEDFKNVNPAVSISDTKPVFRFVRARSARVVLVLDVSGSMSGLRLDKLLQGCYYFISSIASGCTSVSIVTFSDVARVRHNLVKLDTITRASLIDKLPDTIEGYTGIGQGKIFRI</sequence>
<dbReference type="PANTHER" id="PTHR10579">
    <property type="entry name" value="CALCIUM-ACTIVATED CHLORIDE CHANNEL REGULATOR"/>
    <property type="match status" value="1"/>
</dbReference>
<dbReference type="Proteomes" id="UP000014760">
    <property type="component" value="Unassembled WGS sequence"/>
</dbReference>
<feature type="region of interest" description="Disordered" evidence="1">
    <location>
        <begin position="1"/>
        <end position="21"/>
    </location>
</feature>
<dbReference type="HOGENOM" id="CLU_1745102_0_0_1"/>
<accession>R7TLH1</accession>
<evidence type="ECO:0000259" key="2">
    <source>
        <dbReference type="Pfam" id="PF08434"/>
    </source>
</evidence>
<dbReference type="STRING" id="283909.R7TLH1"/>
<dbReference type="SUPFAM" id="SSF53300">
    <property type="entry name" value="vWA-like"/>
    <property type="match status" value="1"/>
</dbReference>
<dbReference type="OrthoDB" id="10021899at2759"/>
<reference evidence="4" key="3">
    <citation type="submission" date="2015-06" db="UniProtKB">
        <authorList>
            <consortium name="EnsemblMetazoa"/>
        </authorList>
    </citation>
    <scope>IDENTIFICATION</scope>
</reference>
<proteinExistence type="predicted"/>
<dbReference type="PANTHER" id="PTHR10579:SF177">
    <property type="entry name" value="CALCIUM-ACTIVATED CHLORIDE CHANNEL REGULATOR 4-LIKE PROTEIN"/>
    <property type="match status" value="1"/>
</dbReference>
<dbReference type="Pfam" id="PF08434">
    <property type="entry name" value="CLCA"/>
    <property type="match status" value="1"/>
</dbReference>
<reference evidence="3 5" key="2">
    <citation type="journal article" date="2013" name="Nature">
        <title>Insights into bilaterian evolution from three spiralian genomes.</title>
        <authorList>
            <person name="Simakov O."/>
            <person name="Marletaz F."/>
            <person name="Cho S.J."/>
            <person name="Edsinger-Gonzales E."/>
            <person name="Havlak P."/>
            <person name="Hellsten U."/>
            <person name="Kuo D.H."/>
            <person name="Larsson T."/>
            <person name="Lv J."/>
            <person name="Arendt D."/>
            <person name="Savage R."/>
            <person name="Osoegawa K."/>
            <person name="de Jong P."/>
            <person name="Grimwood J."/>
            <person name="Chapman J.A."/>
            <person name="Shapiro H."/>
            <person name="Aerts A."/>
            <person name="Otillar R.P."/>
            <person name="Terry A.Y."/>
            <person name="Boore J.L."/>
            <person name="Grigoriev I.V."/>
            <person name="Lindberg D.R."/>
            <person name="Seaver E.C."/>
            <person name="Weisblat D.A."/>
            <person name="Putnam N.H."/>
            <person name="Rokhsar D.S."/>
        </authorList>
    </citation>
    <scope>NUCLEOTIDE SEQUENCE</scope>
    <source>
        <strain evidence="3 5">I ESC-2004</strain>
    </source>
</reference>
<keyword evidence="5" id="KW-1185">Reference proteome</keyword>